<accession>A0A1M4VPI4</accession>
<dbReference type="GO" id="GO:0003677">
    <property type="term" value="F:DNA binding"/>
    <property type="evidence" value="ECO:0007669"/>
    <property type="project" value="UniProtKB-KW"/>
</dbReference>
<dbReference type="InterPro" id="IPR036388">
    <property type="entry name" value="WH-like_DNA-bd_sf"/>
</dbReference>
<dbReference type="AlphaFoldDB" id="A0A1M4VPI4"/>
<evidence type="ECO:0000256" key="3">
    <source>
        <dbReference type="ARBA" id="ARBA00023125"/>
    </source>
</evidence>
<keyword evidence="2" id="KW-0805">Transcription regulation</keyword>
<name>A0A1M4VPI4_9GAMM</name>
<evidence type="ECO:0000256" key="2">
    <source>
        <dbReference type="ARBA" id="ARBA00023015"/>
    </source>
</evidence>
<dbReference type="InterPro" id="IPR000847">
    <property type="entry name" value="LysR_HTH_N"/>
</dbReference>
<proteinExistence type="inferred from homology"/>
<protein>
    <submittedName>
        <fullName evidence="6">DNA-binding transcriptional regulator, LysR family</fullName>
    </submittedName>
</protein>
<dbReference type="InterPro" id="IPR005119">
    <property type="entry name" value="LysR_subst-bd"/>
</dbReference>
<feature type="domain" description="HTH lysR-type" evidence="5">
    <location>
        <begin position="4"/>
        <end position="61"/>
    </location>
</feature>
<evidence type="ECO:0000256" key="4">
    <source>
        <dbReference type="ARBA" id="ARBA00023163"/>
    </source>
</evidence>
<dbReference type="EMBL" id="FQVF01000003">
    <property type="protein sequence ID" value="SHE70956.1"/>
    <property type="molecule type" value="Genomic_DNA"/>
</dbReference>
<dbReference type="InterPro" id="IPR036390">
    <property type="entry name" value="WH_DNA-bd_sf"/>
</dbReference>
<dbReference type="InterPro" id="IPR037402">
    <property type="entry name" value="YidZ_PBP2"/>
</dbReference>
<evidence type="ECO:0000313" key="6">
    <source>
        <dbReference type="EMBL" id="SHE70956.1"/>
    </source>
</evidence>
<dbReference type="InterPro" id="IPR050389">
    <property type="entry name" value="LysR-type_TF"/>
</dbReference>
<dbReference type="Gene3D" id="3.40.190.10">
    <property type="entry name" value="Periplasmic binding protein-like II"/>
    <property type="match status" value="2"/>
</dbReference>
<dbReference type="Pfam" id="PF03466">
    <property type="entry name" value="LysR_substrate"/>
    <property type="match status" value="1"/>
</dbReference>
<dbReference type="Pfam" id="PF00126">
    <property type="entry name" value="HTH_1"/>
    <property type="match status" value="1"/>
</dbReference>
<evidence type="ECO:0000256" key="1">
    <source>
        <dbReference type="ARBA" id="ARBA00009437"/>
    </source>
</evidence>
<dbReference type="OrthoDB" id="8839911at2"/>
<dbReference type="PRINTS" id="PR00039">
    <property type="entry name" value="HTHLYSR"/>
</dbReference>
<dbReference type="Gene3D" id="1.10.10.10">
    <property type="entry name" value="Winged helix-like DNA-binding domain superfamily/Winged helix DNA-binding domain"/>
    <property type="match status" value="1"/>
</dbReference>
<dbReference type="SUPFAM" id="SSF46785">
    <property type="entry name" value="Winged helix' DNA-binding domain"/>
    <property type="match status" value="1"/>
</dbReference>
<evidence type="ECO:0000259" key="5">
    <source>
        <dbReference type="PROSITE" id="PS50931"/>
    </source>
</evidence>
<dbReference type="CDD" id="cd08417">
    <property type="entry name" value="PBP2_Nitroaromatics_like"/>
    <property type="match status" value="1"/>
</dbReference>
<dbReference type="GO" id="GO:0003700">
    <property type="term" value="F:DNA-binding transcription factor activity"/>
    <property type="evidence" value="ECO:0007669"/>
    <property type="project" value="InterPro"/>
</dbReference>
<keyword evidence="4" id="KW-0804">Transcription</keyword>
<organism evidence="6 7">
    <name type="scientific">Marinomonas polaris DSM 16579</name>
    <dbReference type="NCBI Taxonomy" id="1122206"/>
    <lineage>
        <taxon>Bacteria</taxon>
        <taxon>Pseudomonadati</taxon>
        <taxon>Pseudomonadota</taxon>
        <taxon>Gammaproteobacteria</taxon>
        <taxon>Oceanospirillales</taxon>
        <taxon>Oceanospirillaceae</taxon>
        <taxon>Marinomonas</taxon>
    </lineage>
</organism>
<keyword evidence="3 6" id="KW-0238">DNA-binding</keyword>
<sequence length="307" mass="35415">MERLNLNLLRALAVLLEQRNVTGAAKILHLTQSAISRQLAQLREYFGDQLLVREGNDYLLTAMAQQLKPRLQDLLNQIDNLRQQEAFDPSLCQRRFTFACTDYVANFIFPDILSSLHQQPNQIDLIYKTWQSDWLDSLGSKPIDFVATMINQVPDNLYGIHLGRDEPALLLHKDHPLLQKSDLSLEQLLAYPFVSITIGGDKDSFFDIELSRLHKQRRIAFEVPFYTSAFKVIASTDMLLVAPKHIALKASEIYDLTHVSLPMDNIPEHNYYVLWHSIHQHDSAHRWLREIIADQICRSIYSPRGIT</sequence>
<comment type="similarity">
    <text evidence="1">Belongs to the LysR transcriptional regulatory family.</text>
</comment>
<dbReference type="STRING" id="1122206.SAMN02745753_00712"/>
<dbReference type="PANTHER" id="PTHR30118">
    <property type="entry name" value="HTH-TYPE TRANSCRIPTIONAL REGULATOR LEUO-RELATED"/>
    <property type="match status" value="1"/>
</dbReference>
<evidence type="ECO:0000313" key="7">
    <source>
        <dbReference type="Proteomes" id="UP000184517"/>
    </source>
</evidence>
<keyword evidence="7" id="KW-1185">Reference proteome</keyword>
<dbReference type="PROSITE" id="PS50931">
    <property type="entry name" value="HTH_LYSR"/>
    <property type="match status" value="1"/>
</dbReference>
<gene>
    <name evidence="6" type="ORF">SAMN02745753_00712</name>
</gene>
<dbReference type="RefSeq" id="WP_072838344.1">
    <property type="nucleotide sequence ID" value="NZ_FQVF01000003.1"/>
</dbReference>
<dbReference type="SUPFAM" id="SSF53850">
    <property type="entry name" value="Periplasmic binding protein-like II"/>
    <property type="match status" value="1"/>
</dbReference>
<dbReference type="Proteomes" id="UP000184517">
    <property type="component" value="Unassembled WGS sequence"/>
</dbReference>
<dbReference type="PANTHER" id="PTHR30118:SF15">
    <property type="entry name" value="TRANSCRIPTIONAL REGULATORY PROTEIN"/>
    <property type="match status" value="1"/>
</dbReference>
<reference evidence="7" key="1">
    <citation type="submission" date="2016-11" db="EMBL/GenBank/DDBJ databases">
        <authorList>
            <person name="Varghese N."/>
            <person name="Submissions S."/>
        </authorList>
    </citation>
    <scope>NUCLEOTIDE SEQUENCE [LARGE SCALE GENOMIC DNA]</scope>
    <source>
        <strain evidence="7">DSM 16579</strain>
    </source>
</reference>